<keyword evidence="4" id="KW-0808">Transferase</keyword>
<feature type="transmembrane region" description="Helical" evidence="10">
    <location>
        <begin position="59"/>
        <end position="76"/>
    </location>
</feature>
<dbReference type="GO" id="GO:0000155">
    <property type="term" value="F:phosphorelay sensor kinase activity"/>
    <property type="evidence" value="ECO:0007669"/>
    <property type="project" value="InterPro"/>
</dbReference>
<evidence type="ECO:0000256" key="6">
    <source>
        <dbReference type="ARBA" id="ARBA00022777"/>
    </source>
</evidence>
<dbReference type="GO" id="GO:0005524">
    <property type="term" value="F:ATP binding"/>
    <property type="evidence" value="ECO:0007669"/>
    <property type="project" value="UniProtKB-KW"/>
</dbReference>
<feature type="transmembrane region" description="Helical" evidence="10">
    <location>
        <begin position="168"/>
        <end position="188"/>
    </location>
</feature>
<dbReference type="PANTHER" id="PTHR24421">
    <property type="entry name" value="NITRATE/NITRITE SENSOR PROTEIN NARX-RELATED"/>
    <property type="match status" value="1"/>
</dbReference>
<dbReference type="PANTHER" id="PTHR24421:SF10">
    <property type="entry name" value="NITRATE_NITRITE SENSOR PROTEIN NARQ"/>
    <property type="match status" value="1"/>
</dbReference>
<keyword evidence="10" id="KW-0472">Membrane</keyword>
<dbReference type="SUPFAM" id="SSF55874">
    <property type="entry name" value="ATPase domain of HSP90 chaperone/DNA topoisomerase II/histidine kinase"/>
    <property type="match status" value="1"/>
</dbReference>
<evidence type="ECO:0000256" key="7">
    <source>
        <dbReference type="ARBA" id="ARBA00022840"/>
    </source>
</evidence>
<protein>
    <recommendedName>
        <fullName evidence="2">histidine kinase</fullName>
        <ecNumber evidence="2">2.7.13.3</ecNumber>
    </recommendedName>
</protein>
<feature type="domain" description="Histidine kinase/HSP90-like ATPase" evidence="11">
    <location>
        <begin position="316"/>
        <end position="406"/>
    </location>
</feature>
<dbReference type="KEGG" id="pei:H9L10_11825"/>
<evidence type="ECO:0000313" key="14">
    <source>
        <dbReference type="Proteomes" id="UP000515976"/>
    </source>
</evidence>
<dbReference type="Gene3D" id="3.30.565.10">
    <property type="entry name" value="Histidine kinase-like ATPase, C-terminal domain"/>
    <property type="match status" value="1"/>
</dbReference>
<evidence type="ECO:0000256" key="10">
    <source>
        <dbReference type="SAM" id="Phobius"/>
    </source>
</evidence>
<keyword evidence="10" id="KW-1133">Transmembrane helix</keyword>
<keyword evidence="5" id="KW-0547">Nucleotide-binding</keyword>
<feature type="coiled-coil region" evidence="9">
    <location>
        <begin position="181"/>
        <end position="218"/>
    </location>
</feature>
<keyword evidence="3" id="KW-0597">Phosphoprotein</keyword>
<accession>A0A7G9R023</accession>
<feature type="transmembrane region" description="Helical" evidence="10">
    <location>
        <begin position="27"/>
        <end position="47"/>
    </location>
</feature>
<dbReference type="RefSeq" id="WP_166104877.1">
    <property type="nucleotide sequence ID" value="NZ_BMMY01000010.1"/>
</dbReference>
<dbReference type="EC" id="2.7.13.3" evidence="2"/>
<dbReference type="CDD" id="cd16917">
    <property type="entry name" value="HATPase_UhpB-NarQ-NarX-like"/>
    <property type="match status" value="1"/>
</dbReference>
<keyword evidence="8" id="KW-0902">Two-component regulatory system</keyword>
<dbReference type="Proteomes" id="UP000515976">
    <property type="component" value="Chromosome"/>
</dbReference>
<evidence type="ECO:0000313" key="13">
    <source>
        <dbReference type="EMBL" id="QNN48948.1"/>
    </source>
</evidence>
<organism evidence="13 14">
    <name type="scientific">Phycicoccus endophyticus</name>
    <dbReference type="NCBI Taxonomy" id="1690220"/>
    <lineage>
        <taxon>Bacteria</taxon>
        <taxon>Bacillati</taxon>
        <taxon>Actinomycetota</taxon>
        <taxon>Actinomycetes</taxon>
        <taxon>Micrococcales</taxon>
        <taxon>Intrasporangiaceae</taxon>
        <taxon>Phycicoccus</taxon>
    </lineage>
</organism>
<evidence type="ECO:0000256" key="2">
    <source>
        <dbReference type="ARBA" id="ARBA00012438"/>
    </source>
</evidence>
<feature type="domain" description="Signal transduction histidine kinase subgroup 3 dimerisation and phosphoacceptor" evidence="12">
    <location>
        <begin position="213"/>
        <end position="278"/>
    </location>
</feature>
<evidence type="ECO:0000256" key="4">
    <source>
        <dbReference type="ARBA" id="ARBA00022679"/>
    </source>
</evidence>
<keyword evidence="10" id="KW-0812">Transmembrane</keyword>
<keyword evidence="9" id="KW-0175">Coiled coil</keyword>
<dbReference type="InterPro" id="IPR050482">
    <property type="entry name" value="Sensor_HK_TwoCompSys"/>
</dbReference>
<dbReference type="GO" id="GO:0046983">
    <property type="term" value="F:protein dimerization activity"/>
    <property type="evidence" value="ECO:0007669"/>
    <property type="project" value="InterPro"/>
</dbReference>
<dbReference type="AlphaFoldDB" id="A0A7G9R023"/>
<sequence length="409" mass="44106">MSSPTRRAWGLRMPRLRGSTAARVQSYLWVNVVGIWFSVLLLVLLRFVIGPSDSLRRDVLTLAIGGTAYGVALVLARRGRLAVAAGTAVGATWFVAFALTWTTPFLTPVALLVLHIPSLVLTDAFRPRTRRTLLPTSVLLTGALVMLGESRREGQAVHEPPSPMSEVLVGVFTVLVAAIIVVGIRDAVARLARQRRELEESRARLAVASIEARRAIERDLHDGAQQRLTALAVDIGRLGRVIEKDPVRARELAHGLQPQLEAAIRELRDLAHGIYPTVLAEQGLAGALSAAARRTRLPCLVDVDGVQRYPRDVEAAVYFCCLEAMQNADRHSGGSLIRVTVAETGAPTAPTLTFTVTDDGCGFDVDDRPDAHGLTGMRDRGQSAHGVVTIRSAPGAGTTVEGRFPRDGR</sequence>
<reference evidence="13 14" key="1">
    <citation type="submission" date="2020-08" db="EMBL/GenBank/DDBJ databases">
        <title>Genome sequence of Phycicoccus endophyticus JCM 31784T.</title>
        <authorList>
            <person name="Hyun D.-W."/>
            <person name="Bae J.-W."/>
        </authorList>
    </citation>
    <scope>NUCLEOTIDE SEQUENCE [LARGE SCALE GENOMIC DNA]</scope>
    <source>
        <strain evidence="13 14">JCM 31784</strain>
    </source>
</reference>
<keyword evidence="7" id="KW-0067">ATP-binding</keyword>
<feature type="transmembrane region" description="Helical" evidence="10">
    <location>
        <begin position="81"/>
        <end position="99"/>
    </location>
</feature>
<dbReference type="GO" id="GO:0016020">
    <property type="term" value="C:membrane"/>
    <property type="evidence" value="ECO:0007669"/>
    <property type="project" value="InterPro"/>
</dbReference>
<gene>
    <name evidence="13" type="ORF">H9L10_11825</name>
</gene>
<keyword evidence="6" id="KW-0418">Kinase</keyword>
<keyword evidence="14" id="KW-1185">Reference proteome</keyword>
<evidence type="ECO:0000256" key="9">
    <source>
        <dbReference type="SAM" id="Coils"/>
    </source>
</evidence>
<proteinExistence type="predicted"/>
<dbReference type="Pfam" id="PF02518">
    <property type="entry name" value="HATPase_c"/>
    <property type="match status" value="1"/>
</dbReference>
<evidence type="ECO:0000259" key="12">
    <source>
        <dbReference type="Pfam" id="PF07730"/>
    </source>
</evidence>
<evidence type="ECO:0000259" key="11">
    <source>
        <dbReference type="Pfam" id="PF02518"/>
    </source>
</evidence>
<evidence type="ECO:0000256" key="5">
    <source>
        <dbReference type="ARBA" id="ARBA00022741"/>
    </source>
</evidence>
<dbReference type="Gene3D" id="1.20.5.1930">
    <property type="match status" value="1"/>
</dbReference>
<dbReference type="EMBL" id="CP060712">
    <property type="protein sequence ID" value="QNN48948.1"/>
    <property type="molecule type" value="Genomic_DNA"/>
</dbReference>
<name>A0A7G9R023_9MICO</name>
<dbReference type="Pfam" id="PF07730">
    <property type="entry name" value="HisKA_3"/>
    <property type="match status" value="1"/>
</dbReference>
<evidence type="ECO:0000256" key="3">
    <source>
        <dbReference type="ARBA" id="ARBA00022553"/>
    </source>
</evidence>
<comment type="catalytic activity">
    <reaction evidence="1">
        <text>ATP + protein L-histidine = ADP + protein N-phospho-L-histidine.</text>
        <dbReference type="EC" id="2.7.13.3"/>
    </reaction>
</comment>
<evidence type="ECO:0000256" key="8">
    <source>
        <dbReference type="ARBA" id="ARBA00023012"/>
    </source>
</evidence>
<dbReference type="InterPro" id="IPR011712">
    <property type="entry name" value="Sig_transdc_His_kin_sub3_dim/P"/>
</dbReference>
<dbReference type="InterPro" id="IPR036890">
    <property type="entry name" value="HATPase_C_sf"/>
</dbReference>
<dbReference type="InterPro" id="IPR003594">
    <property type="entry name" value="HATPase_dom"/>
</dbReference>
<evidence type="ECO:0000256" key="1">
    <source>
        <dbReference type="ARBA" id="ARBA00000085"/>
    </source>
</evidence>